<dbReference type="EC" id="1.1.1.304" evidence="3"/>
<feature type="active site" description="Proton acceptor" evidence="7">
    <location>
        <position position="153"/>
    </location>
</feature>
<dbReference type="PANTHER" id="PTHR42760">
    <property type="entry name" value="SHORT-CHAIN DEHYDROGENASES/REDUCTASES FAMILY MEMBER"/>
    <property type="match status" value="1"/>
</dbReference>
<dbReference type="EMBL" id="FOGV01000004">
    <property type="protein sequence ID" value="SER71069.1"/>
    <property type="molecule type" value="Genomic_DNA"/>
</dbReference>
<feature type="binding site" evidence="8">
    <location>
        <position position="157"/>
    </location>
    <ligand>
        <name>NAD(+)</name>
        <dbReference type="ChEBI" id="CHEBI:57540"/>
    </ligand>
</feature>
<dbReference type="PRINTS" id="PR00081">
    <property type="entry name" value="GDHRDH"/>
</dbReference>
<organism evidence="10 11">
    <name type="scientific">Salisediminibacterium halotolerans</name>
    <dbReference type="NCBI Taxonomy" id="517425"/>
    <lineage>
        <taxon>Bacteria</taxon>
        <taxon>Bacillati</taxon>
        <taxon>Bacillota</taxon>
        <taxon>Bacilli</taxon>
        <taxon>Bacillales</taxon>
        <taxon>Bacillaceae</taxon>
        <taxon>Salisediminibacterium</taxon>
    </lineage>
</organism>
<dbReference type="SUPFAM" id="SSF51735">
    <property type="entry name" value="NAD(P)-binding Rossmann-fold domains"/>
    <property type="match status" value="1"/>
</dbReference>
<comment type="caution">
    <text evidence="10">The sequence shown here is derived from an EMBL/GenBank/DDBJ whole genome shotgun (WGS) entry which is preliminary data.</text>
</comment>
<proteinExistence type="inferred from homology"/>
<dbReference type="GO" id="GO:0048038">
    <property type="term" value="F:quinone binding"/>
    <property type="evidence" value="ECO:0007669"/>
    <property type="project" value="TreeGrafter"/>
</dbReference>
<comment type="function">
    <text evidence="1">Catalyzes the irreversible reduction of 2,3-butanediol to (S)-acetoin in the presence of NADH.</text>
</comment>
<dbReference type="OrthoDB" id="9803333at2"/>
<feature type="binding site" evidence="8">
    <location>
        <begin position="183"/>
        <end position="188"/>
    </location>
    <ligand>
        <name>NAD(+)</name>
        <dbReference type="ChEBI" id="CHEBI:57540"/>
    </ligand>
</feature>
<evidence type="ECO:0000256" key="5">
    <source>
        <dbReference type="ARBA" id="ARBA00023027"/>
    </source>
</evidence>
<gene>
    <name evidence="10" type="ORF">SAMN05444126_104117</name>
</gene>
<dbReference type="STRING" id="1464123.SAMN05444126_104117"/>
<feature type="binding site" evidence="8">
    <location>
        <begin position="13"/>
        <end position="15"/>
    </location>
    <ligand>
        <name>NAD(+)</name>
        <dbReference type="ChEBI" id="CHEBI:57540"/>
    </ligand>
</feature>
<evidence type="ECO:0000313" key="10">
    <source>
        <dbReference type="EMBL" id="SER71069.1"/>
    </source>
</evidence>
<evidence type="ECO:0000256" key="6">
    <source>
        <dbReference type="ARBA" id="ARBA00047315"/>
    </source>
</evidence>
<dbReference type="InterPro" id="IPR014007">
    <property type="entry name" value="23BDH"/>
</dbReference>
<name>A0A1H9RGH5_9BACI</name>
<dbReference type="PROSITE" id="PS00061">
    <property type="entry name" value="ADH_SHORT"/>
    <property type="match status" value="1"/>
</dbReference>
<accession>A0A1H9RGH5</accession>
<evidence type="ECO:0000256" key="9">
    <source>
        <dbReference type="RuleBase" id="RU000363"/>
    </source>
</evidence>
<evidence type="ECO:0000256" key="1">
    <source>
        <dbReference type="ARBA" id="ARBA00003200"/>
    </source>
</evidence>
<keyword evidence="5 8" id="KW-0520">NAD</keyword>
<evidence type="ECO:0000256" key="7">
    <source>
        <dbReference type="PIRSR" id="PIRSR614007-1"/>
    </source>
</evidence>
<dbReference type="InterPro" id="IPR036291">
    <property type="entry name" value="NAD(P)-bd_dom_sf"/>
</dbReference>
<dbReference type="PRINTS" id="PR00080">
    <property type="entry name" value="SDRFAMILY"/>
</dbReference>
<protein>
    <recommendedName>
        <fullName evidence="3">diacetyl reductase [(S)-acetoin forming]</fullName>
        <ecNumber evidence="3">1.1.1.304</ecNumber>
    </recommendedName>
</protein>
<dbReference type="GO" id="GO:0008206">
    <property type="term" value="P:bile acid metabolic process"/>
    <property type="evidence" value="ECO:0007669"/>
    <property type="project" value="UniProtKB-ARBA"/>
</dbReference>
<comment type="similarity">
    <text evidence="2 9">Belongs to the short-chain dehydrogenases/reductases (SDR) family.</text>
</comment>
<dbReference type="NCBIfam" id="NF005559">
    <property type="entry name" value="PRK07231.1"/>
    <property type="match status" value="1"/>
</dbReference>
<sequence length="257" mass="27603">MTTKIAVITGAGQGIGKGIAFRLAKDGFTVVINDLDGELAEETATELKDHGYDALAVPGDMSKQTDVFKLAKKTVDAYGRIDVFINNAGIEQVKPLEEVTEEDINTIFNINVFGVIYGIQAAAQQMKKQDGVGKIINACSIAGHKGFDMLSVYSATKFSVRALTQAAAQELAQYQITVNSYCPGIVGTKMWERIDKEMGKYSGAAEGESFKAFSKAISLGRTQEPEDVANFVSYLASSDSDYMTGQSVMIDGGVIFS</sequence>
<dbReference type="GO" id="GO:0045150">
    <property type="term" value="P:acetoin catabolic process"/>
    <property type="evidence" value="ECO:0007669"/>
    <property type="project" value="InterPro"/>
</dbReference>
<dbReference type="Proteomes" id="UP000199318">
    <property type="component" value="Unassembled WGS sequence"/>
</dbReference>
<dbReference type="PANTHER" id="PTHR42760:SF121">
    <property type="entry name" value="3-OXOACYL-(ACYL-CARRIER-PROTEIN) REDUCTASE"/>
    <property type="match status" value="1"/>
</dbReference>
<feature type="binding site" evidence="8">
    <location>
        <position position="34"/>
    </location>
    <ligand>
        <name>NAD(+)</name>
        <dbReference type="ChEBI" id="CHEBI:57540"/>
    </ligand>
</feature>
<evidence type="ECO:0000256" key="2">
    <source>
        <dbReference type="ARBA" id="ARBA00006484"/>
    </source>
</evidence>
<keyword evidence="4" id="KW-0560">Oxidoreductase</keyword>
<evidence type="ECO:0000313" key="11">
    <source>
        <dbReference type="Proteomes" id="UP000199318"/>
    </source>
</evidence>
<keyword evidence="11" id="KW-1185">Reference proteome</keyword>
<evidence type="ECO:0000256" key="4">
    <source>
        <dbReference type="ARBA" id="ARBA00023002"/>
    </source>
</evidence>
<feature type="binding site" evidence="8">
    <location>
        <position position="87"/>
    </location>
    <ligand>
        <name>NAD(+)</name>
        <dbReference type="ChEBI" id="CHEBI:57540"/>
    </ligand>
</feature>
<dbReference type="InterPro" id="IPR002347">
    <property type="entry name" value="SDR_fam"/>
</dbReference>
<dbReference type="Pfam" id="PF00106">
    <property type="entry name" value="adh_short"/>
    <property type="match status" value="1"/>
</dbReference>
<evidence type="ECO:0000256" key="8">
    <source>
        <dbReference type="PIRSR" id="PIRSR614007-2"/>
    </source>
</evidence>
<dbReference type="AlphaFoldDB" id="A0A1H9RGH5"/>
<reference evidence="11" key="1">
    <citation type="submission" date="2016-10" db="EMBL/GenBank/DDBJ databases">
        <authorList>
            <person name="de Groot N.N."/>
        </authorList>
    </citation>
    <scope>NUCLEOTIDE SEQUENCE [LARGE SCALE GENOMIC DNA]</scope>
    <source>
        <strain evidence="11">10nlg</strain>
    </source>
</reference>
<dbReference type="FunFam" id="3.40.50.720:FF:000084">
    <property type="entry name" value="Short-chain dehydrogenase reductase"/>
    <property type="match status" value="1"/>
</dbReference>
<comment type="catalytic activity">
    <reaction evidence="6">
        <text>(S)-acetoin + NAD(+) = diacetyl + NADH + H(+)</text>
        <dbReference type="Rhea" id="RHEA:27286"/>
        <dbReference type="ChEBI" id="CHEBI:15378"/>
        <dbReference type="ChEBI" id="CHEBI:15687"/>
        <dbReference type="ChEBI" id="CHEBI:16583"/>
        <dbReference type="ChEBI" id="CHEBI:57540"/>
        <dbReference type="ChEBI" id="CHEBI:57945"/>
        <dbReference type="EC" id="1.1.1.304"/>
    </reaction>
</comment>
<evidence type="ECO:0000256" key="3">
    <source>
        <dbReference type="ARBA" id="ARBA00012848"/>
    </source>
</evidence>
<dbReference type="GO" id="GO:0052588">
    <property type="term" value="F:diacetyl reductase ((S)-acetoin forming) (NAD+) activity"/>
    <property type="evidence" value="ECO:0007669"/>
    <property type="project" value="UniProtKB-EC"/>
</dbReference>
<dbReference type="Gene3D" id="3.40.50.720">
    <property type="entry name" value="NAD(P)-binding Rossmann-like Domain"/>
    <property type="match status" value="1"/>
</dbReference>
<dbReference type="GO" id="GO:0006633">
    <property type="term" value="P:fatty acid biosynthetic process"/>
    <property type="evidence" value="ECO:0007669"/>
    <property type="project" value="TreeGrafter"/>
</dbReference>
<dbReference type="InterPro" id="IPR020904">
    <property type="entry name" value="Sc_DH/Rdtase_CS"/>
</dbReference>
<dbReference type="NCBIfam" id="TIGR02415">
    <property type="entry name" value="23BDH"/>
    <property type="match status" value="1"/>
</dbReference>
<feature type="binding site" evidence="8">
    <location>
        <position position="153"/>
    </location>
    <ligand>
        <name>NAD(+)</name>
        <dbReference type="ChEBI" id="CHEBI:57540"/>
    </ligand>
</feature>
<dbReference type="RefSeq" id="WP_093072142.1">
    <property type="nucleotide sequence ID" value="NZ_FOGV01000004.1"/>
</dbReference>